<feature type="chain" id="PRO_5012127545" evidence="5">
    <location>
        <begin position="30"/>
        <end position="387"/>
    </location>
</feature>
<sequence>MIRKQFRSILATICLVVAGCAVGTAPRLADPLDRARDQLAALEQHEGGHRQVGFGVQLQWDQDSPAGYEERTGRQPVLYGEFVEFPFGYEVATWLGEKVAQVEAEDAILMLTLEPRDGLHSITDAVLADLTQQLTDWNEAGTPVLVRFAHEMNGSWYPWGQQPSQYIATFRAVADAVRAAPASRILWSPNEGGGYPFDGPYAARPGTLDYSMLDTNEDGEITPADDPYAPYYPGDAHVNWVGLSLYHFGEAYPWGENAVPEPDKFVGKLTGTFHSAAVDETSVPDFYAEYADSSGKPLAISETSALYNTGRDDGASNLEIKSTWWDQVFAPDLPKRFPQLRLINWFEQDKSENDVHDGEVRWAATREPALRDALLARVPEWLVFAPE</sequence>
<dbReference type="RefSeq" id="WP_089335847.1">
    <property type="nucleotide sequence ID" value="NZ_FZNO01000006.1"/>
</dbReference>
<dbReference type="Pfam" id="PF02156">
    <property type="entry name" value="Glyco_hydro_26"/>
    <property type="match status" value="1"/>
</dbReference>
<dbReference type="OrthoDB" id="9816550at2"/>
<comment type="similarity">
    <text evidence="1 4">Belongs to the glycosyl hydrolase 26 family.</text>
</comment>
<evidence type="ECO:0000256" key="2">
    <source>
        <dbReference type="ARBA" id="ARBA00022801"/>
    </source>
</evidence>
<dbReference type="Gene3D" id="3.20.20.80">
    <property type="entry name" value="Glycosidases"/>
    <property type="match status" value="1"/>
</dbReference>
<keyword evidence="2 4" id="KW-0378">Hydrolase</keyword>
<feature type="domain" description="GH26" evidence="6">
    <location>
        <begin position="33"/>
        <end position="373"/>
    </location>
</feature>
<organism evidence="7 8">
    <name type="scientific">Blastococcus mobilis</name>
    <dbReference type="NCBI Taxonomy" id="1938746"/>
    <lineage>
        <taxon>Bacteria</taxon>
        <taxon>Bacillati</taxon>
        <taxon>Actinomycetota</taxon>
        <taxon>Actinomycetes</taxon>
        <taxon>Geodermatophilales</taxon>
        <taxon>Geodermatophilaceae</taxon>
        <taxon>Blastococcus</taxon>
    </lineage>
</organism>
<dbReference type="SUPFAM" id="SSF51445">
    <property type="entry name" value="(Trans)glycosidases"/>
    <property type="match status" value="1"/>
</dbReference>
<keyword evidence="5" id="KW-0732">Signal</keyword>
<dbReference type="EMBL" id="FZNO01000006">
    <property type="protein sequence ID" value="SNR40399.1"/>
    <property type="molecule type" value="Genomic_DNA"/>
</dbReference>
<dbReference type="PANTHER" id="PTHR40079:SF4">
    <property type="entry name" value="GH26 DOMAIN-CONTAINING PROTEIN-RELATED"/>
    <property type="match status" value="1"/>
</dbReference>
<dbReference type="InterPro" id="IPR022790">
    <property type="entry name" value="GH26_dom"/>
</dbReference>
<dbReference type="GO" id="GO:0016985">
    <property type="term" value="F:mannan endo-1,4-beta-mannosidase activity"/>
    <property type="evidence" value="ECO:0007669"/>
    <property type="project" value="InterPro"/>
</dbReference>
<dbReference type="InterPro" id="IPR000805">
    <property type="entry name" value="Glyco_hydro_26"/>
</dbReference>
<dbReference type="PROSITE" id="PS51764">
    <property type="entry name" value="GH26"/>
    <property type="match status" value="1"/>
</dbReference>
<dbReference type="GO" id="GO:0006080">
    <property type="term" value="P:substituted mannan metabolic process"/>
    <property type="evidence" value="ECO:0007669"/>
    <property type="project" value="InterPro"/>
</dbReference>
<evidence type="ECO:0000256" key="4">
    <source>
        <dbReference type="PROSITE-ProRule" id="PRU01100"/>
    </source>
</evidence>
<proteinExistence type="inferred from homology"/>
<feature type="active site" description="Proton donor" evidence="4">
    <location>
        <position position="151"/>
    </location>
</feature>
<dbReference type="PROSITE" id="PS51257">
    <property type="entry name" value="PROKAR_LIPOPROTEIN"/>
    <property type="match status" value="1"/>
</dbReference>
<dbReference type="AlphaFoldDB" id="A0A238W3V7"/>
<accession>A0A238W3V7</accession>
<evidence type="ECO:0000256" key="1">
    <source>
        <dbReference type="ARBA" id="ARBA00007754"/>
    </source>
</evidence>
<dbReference type="Proteomes" id="UP000198403">
    <property type="component" value="Unassembled WGS sequence"/>
</dbReference>
<name>A0A238W3V7_9ACTN</name>
<feature type="signal peptide" evidence="5">
    <location>
        <begin position="1"/>
        <end position="29"/>
    </location>
</feature>
<dbReference type="PANTHER" id="PTHR40079">
    <property type="entry name" value="MANNAN ENDO-1,4-BETA-MANNOSIDASE E-RELATED"/>
    <property type="match status" value="1"/>
</dbReference>
<evidence type="ECO:0000256" key="5">
    <source>
        <dbReference type="SAM" id="SignalP"/>
    </source>
</evidence>
<keyword evidence="3 4" id="KW-0326">Glycosidase</keyword>
<evidence type="ECO:0000259" key="6">
    <source>
        <dbReference type="PROSITE" id="PS51764"/>
    </source>
</evidence>
<evidence type="ECO:0000256" key="3">
    <source>
        <dbReference type="ARBA" id="ARBA00023295"/>
    </source>
</evidence>
<reference evidence="7 8" key="1">
    <citation type="submission" date="2017-06" db="EMBL/GenBank/DDBJ databases">
        <authorList>
            <person name="Kim H.J."/>
            <person name="Triplett B.A."/>
        </authorList>
    </citation>
    <scope>NUCLEOTIDE SEQUENCE [LARGE SCALE GENOMIC DNA]</scope>
    <source>
        <strain evidence="7 8">DSM 44272</strain>
    </source>
</reference>
<feature type="active site" description="Nucleophile" evidence="4">
    <location>
        <position position="302"/>
    </location>
</feature>
<dbReference type="InterPro" id="IPR017853">
    <property type="entry name" value="GH"/>
</dbReference>
<protein>
    <submittedName>
        <fullName evidence="7">Glycosyl hydrolase family 26</fullName>
    </submittedName>
</protein>
<gene>
    <name evidence="7" type="ORF">SAMN06272737_10620</name>
</gene>
<evidence type="ECO:0000313" key="8">
    <source>
        <dbReference type="Proteomes" id="UP000198403"/>
    </source>
</evidence>
<evidence type="ECO:0000313" key="7">
    <source>
        <dbReference type="EMBL" id="SNR40399.1"/>
    </source>
</evidence>
<keyword evidence="8" id="KW-1185">Reference proteome</keyword>